<sequence>MASVATNISNTIKDGVLSYIENVRSGNVDVLDMFLVGWVVFAAVTILVTSWVTTILTKRRQAAIDSGKVQGGSPSRQKSMVAESSEWINSTIAWLYMHQSQSPEFVHSWIRALNDQAKKQGSSVQVTFDRVKTGSLPPKVTNVRSDAGPRDILTIPMPFGGQ</sequence>
<name>A0ABM0LTX1_SACKO</name>
<dbReference type="RefSeq" id="XP_006811212.1">
    <property type="nucleotide sequence ID" value="XM_006811149.1"/>
</dbReference>
<dbReference type="Proteomes" id="UP000694865">
    <property type="component" value="Unplaced"/>
</dbReference>
<dbReference type="PANTHER" id="PTHR21119">
    <property type="entry name" value="C2 DOMAIN-CONTAINING PROTEIN"/>
    <property type="match status" value="1"/>
</dbReference>
<dbReference type="PANTHER" id="PTHR21119:SF5">
    <property type="entry name" value="C2 DOMAIN-CONTAINING PROTEIN"/>
    <property type="match status" value="1"/>
</dbReference>
<feature type="transmembrane region" description="Helical" evidence="1">
    <location>
        <begin position="35"/>
        <end position="56"/>
    </location>
</feature>
<keyword evidence="1" id="KW-1133">Transmembrane helix</keyword>
<reference evidence="3" key="1">
    <citation type="submission" date="2025-08" db="UniProtKB">
        <authorList>
            <consortium name="RefSeq"/>
        </authorList>
    </citation>
    <scope>IDENTIFICATION</scope>
    <source>
        <tissue evidence="3">Testes</tissue>
    </source>
</reference>
<dbReference type="InterPro" id="IPR039934">
    <property type="entry name" value="C2CD2/C2CD2L"/>
</dbReference>
<keyword evidence="1" id="KW-0812">Transmembrane</keyword>
<accession>A0ABM0LTX1</accession>
<gene>
    <name evidence="3" type="primary">LOC102808680</name>
</gene>
<evidence type="ECO:0000313" key="2">
    <source>
        <dbReference type="Proteomes" id="UP000694865"/>
    </source>
</evidence>
<keyword evidence="2" id="KW-1185">Reference proteome</keyword>
<keyword evidence="1" id="KW-0472">Membrane</keyword>
<organism evidence="2 3">
    <name type="scientific">Saccoglossus kowalevskii</name>
    <name type="common">Acorn worm</name>
    <dbReference type="NCBI Taxonomy" id="10224"/>
    <lineage>
        <taxon>Eukaryota</taxon>
        <taxon>Metazoa</taxon>
        <taxon>Hemichordata</taxon>
        <taxon>Enteropneusta</taxon>
        <taxon>Harrimaniidae</taxon>
        <taxon>Saccoglossus</taxon>
    </lineage>
</organism>
<evidence type="ECO:0000256" key="1">
    <source>
        <dbReference type="SAM" id="Phobius"/>
    </source>
</evidence>
<proteinExistence type="predicted"/>
<evidence type="ECO:0000313" key="3">
    <source>
        <dbReference type="RefSeq" id="XP_006811212.1"/>
    </source>
</evidence>
<protein>
    <submittedName>
        <fullName evidence="3">C2 domain-containing protein 2-like</fullName>
    </submittedName>
</protein>
<dbReference type="GeneID" id="102808680"/>